<dbReference type="InterPro" id="IPR051319">
    <property type="entry name" value="Oligoribo/pAp-PDE_c-di-AMP_PDE"/>
</dbReference>
<evidence type="ECO:0000313" key="4">
    <source>
        <dbReference type="Proteomes" id="UP000007969"/>
    </source>
</evidence>
<evidence type="ECO:0000313" key="3">
    <source>
        <dbReference type="EMBL" id="BAH06379.1"/>
    </source>
</evidence>
<evidence type="ECO:0000259" key="1">
    <source>
        <dbReference type="Pfam" id="PF01368"/>
    </source>
</evidence>
<dbReference type="AlphaFoldDB" id="B9E1K4"/>
<dbReference type="HOGENOM" id="CLU_039720_0_0_9"/>
<dbReference type="InterPro" id="IPR001667">
    <property type="entry name" value="DDH_dom"/>
</dbReference>
<dbReference type="GO" id="GO:0003676">
    <property type="term" value="F:nucleic acid binding"/>
    <property type="evidence" value="ECO:0007669"/>
    <property type="project" value="InterPro"/>
</dbReference>
<dbReference type="Pfam" id="PF01368">
    <property type="entry name" value="DHH"/>
    <property type="match status" value="1"/>
</dbReference>
<dbReference type="PANTHER" id="PTHR47618:SF1">
    <property type="entry name" value="BIFUNCTIONAL OLIGORIBONUCLEASE AND PAP PHOSPHATASE NRNA"/>
    <property type="match status" value="1"/>
</dbReference>
<reference evidence="4" key="1">
    <citation type="submission" date="2005-09" db="EMBL/GenBank/DDBJ databases">
        <title>Complete genome sequence of Clostridium kluyveri and comparative genomics of Clostridia species.</title>
        <authorList>
            <person name="Inui M."/>
            <person name="Nonaka H."/>
            <person name="Shinoda Y."/>
            <person name="Ikenaga Y."/>
            <person name="Abe M."/>
            <person name="Naito K."/>
            <person name="Vertes A.A."/>
            <person name="Yukawa H."/>
        </authorList>
    </citation>
    <scope>NUCLEOTIDE SEQUENCE [LARGE SCALE GENOMIC DNA]</scope>
    <source>
        <strain evidence="4">NBRC 12016</strain>
    </source>
</reference>
<gene>
    <name evidence="3" type="ordered locus">CKR_1328</name>
</gene>
<protein>
    <submittedName>
        <fullName evidence="3">Uncharacterized protein</fullName>
    </submittedName>
</protein>
<dbReference type="SUPFAM" id="SSF64182">
    <property type="entry name" value="DHH phosphoesterases"/>
    <property type="match status" value="1"/>
</dbReference>
<dbReference type="Proteomes" id="UP000007969">
    <property type="component" value="Chromosome"/>
</dbReference>
<accession>B9E1K4</accession>
<dbReference type="KEGG" id="ckr:CKR_1328"/>
<dbReference type="Gene3D" id="3.90.1640.10">
    <property type="entry name" value="inorganic pyrophosphatase (n-terminal core)"/>
    <property type="match status" value="1"/>
</dbReference>
<dbReference type="PANTHER" id="PTHR47618">
    <property type="entry name" value="BIFUNCTIONAL OLIGORIBONUCLEASE AND PAP PHOSPHATASE NRNA"/>
    <property type="match status" value="1"/>
</dbReference>
<dbReference type="InterPro" id="IPR038763">
    <property type="entry name" value="DHH_sf"/>
</dbReference>
<dbReference type="InterPro" id="IPR003156">
    <property type="entry name" value="DHHA1_dom"/>
</dbReference>
<name>B9E1K4_CLOK1</name>
<proteinExistence type="predicted"/>
<feature type="domain" description="DDH" evidence="1">
    <location>
        <begin position="18"/>
        <end position="160"/>
    </location>
</feature>
<evidence type="ECO:0000259" key="2">
    <source>
        <dbReference type="Pfam" id="PF02272"/>
    </source>
</evidence>
<dbReference type="EMBL" id="AP009049">
    <property type="protein sequence ID" value="BAH06379.1"/>
    <property type="molecule type" value="Genomic_DNA"/>
</dbReference>
<sequence length="324" mass="36094">MKNMIMNDIINKIKHCNKIAITFHSSPDGDAIGSSLALFQGLKKFGKEVEILSKEEMLEDFKFLCGSENVDHNKFKVSKDTECVIVLDCGDVKRINAELNFENRSYTIINIDHHLSNELYGDLNYVDTNAAAVSEIIYQMIKLMGIDMDRDIAECLYTSIITDSGSFKYPSTTSVTHTIAGDLINAGIDFSEIHRVIFENKKFQRIKLYGKSIESMNLAAGDKICTIEITKDMLSSVGIIKDTDTSDIINIGMKIDTVEVGILLKEVEQGVKVSLRSKSKVDVRKIAETFGGGGHLRASGFVILDKSIEEVKHIVLVEVEKELL</sequence>
<feature type="domain" description="DHHA1" evidence="2">
    <location>
        <begin position="244"/>
        <end position="312"/>
    </location>
</feature>
<dbReference type="Gene3D" id="3.10.310.30">
    <property type="match status" value="1"/>
</dbReference>
<dbReference type="Pfam" id="PF02272">
    <property type="entry name" value="DHHA1"/>
    <property type="match status" value="1"/>
</dbReference>
<organism evidence="3 4">
    <name type="scientific">Clostridium kluyveri (strain NBRC 12016)</name>
    <dbReference type="NCBI Taxonomy" id="583346"/>
    <lineage>
        <taxon>Bacteria</taxon>
        <taxon>Bacillati</taxon>
        <taxon>Bacillota</taxon>
        <taxon>Clostridia</taxon>
        <taxon>Eubacteriales</taxon>
        <taxon>Clostridiaceae</taxon>
        <taxon>Clostridium</taxon>
    </lineage>
</organism>